<dbReference type="Proteomes" id="UP000030647">
    <property type="component" value="Unassembled WGS sequence"/>
</dbReference>
<dbReference type="AlphaFoldDB" id="U4TSE5"/>
<evidence type="ECO:0000313" key="2">
    <source>
        <dbReference type="EMBL" id="ERL64808.1"/>
    </source>
</evidence>
<protein>
    <recommendedName>
        <fullName evidence="1">Glycoside hydrolase 123 catalytic domain-containing protein</fullName>
    </recommendedName>
</protein>
<dbReference type="HOGENOM" id="CLU_018718_1_0_9"/>
<dbReference type="OrthoDB" id="197680at2"/>
<evidence type="ECO:0000259" key="1">
    <source>
        <dbReference type="Pfam" id="PF13320"/>
    </source>
</evidence>
<dbReference type="RefSeq" id="WP_022529918.1">
    <property type="nucleotide sequence ID" value="NZ_KI271592.1"/>
</dbReference>
<feature type="domain" description="Glycoside hydrolase 123 catalytic" evidence="1">
    <location>
        <begin position="162"/>
        <end position="461"/>
    </location>
</feature>
<accession>U4TSE5</accession>
<organism evidence="2 3">
    <name type="scientific">Schleiferilactobacillus shenzhenensis LY-73</name>
    <dbReference type="NCBI Taxonomy" id="1231336"/>
    <lineage>
        <taxon>Bacteria</taxon>
        <taxon>Bacillati</taxon>
        <taxon>Bacillota</taxon>
        <taxon>Bacilli</taxon>
        <taxon>Lactobacillales</taxon>
        <taxon>Lactobacillaceae</taxon>
        <taxon>Schleiferilactobacillus</taxon>
    </lineage>
</organism>
<dbReference type="STRING" id="1231336.L248_0585"/>
<keyword evidence="3" id="KW-1185">Reference proteome</keyword>
<dbReference type="InterPro" id="IPR025150">
    <property type="entry name" value="GH123_cat"/>
</dbReference>
<proteinExistence type="predicted"/>
<gene>
    <name evidence="2" type="ORF">L248_0585</name>
</gene>
<dbReference type="EMBL" id="KI271592">
    <property type="protein sequence ID" value="ERL64808.1"/>
    <property type="molecule type" value="Genomic_DNA"/>
</dbReference>
<name>U4TSE5_9LACO</name>
<sequence length="560" mass="63229">MLAFTDLGRYYTQAQLARVREQKHPTISAWAGERIFVSFVVGPVAKDQVPTISIDLPDNWQVEIGVIRETSAYIGRGMTWGEIPTGPNAPAADYVQPLASLTAAPASYLHCVAAIAVPDEDIDPGPVTTTIRAGQKTLPLTINIAVLDYLYISPQLFSLELWQYPYAVARYYGVTPFSPEHEALVRENLHRYVQWGGDTIATTIVEDPWHHQTYDAYPSLVQWQQTANGGFTFDFSHFDQYVDWNIDEGINRKIKCFSLLPWDNIIRYKDAQGKWQEERPAVGSPRWREIWTAFLTAFIPHLTDAGWFTHTYMALDERPIDEMRTVIDFLAGFQNKYGESLKLSGAVNYQTAAADVLAHYDDLSINQAELGDPQKFQAFAAARRAQGQETTFYNCVGNYPSMFALSNPIETAYLIWYFAALGVDGFLRWALDAWPAAPYTSISHWYWESGDPFLIYPHHPGETGAYRTPRGMMLEHAMSQVRQWRFLASDEDTRDLPEVHTLTDYIQMLADLPLPAKTTNDYGATVAVHPAADRKEMQAVVAKIEKLLAAATQAVTAMMW</sequence>
<evidence type="ECO:0000313" key="3">
    <source>
        <dbReference type="Proteomes" id="UP000030647"/>
    </source>
</evidence>
<reference evidence="3" key="1">
    <citation type="journal article" date="2013" name="Genome Announc.">
        <title>Whole-Genome Sequencing of Lactobacillus shenzhenensis Strain LY-73T.</title>
        <authorList>
            <person name="Lin Z."/>
            <person name="Liu Z."/>
            <person name="Yang R."/>
            <person name="Zou Y."/>
            <person name="Wan D."/>
            <person name="Chen J."/>
            <person name="Guo M."/>
            <person name="Zhao J."/>
            <person name="Fang C."/>
            <person name="Yang R."/>
            <person name="Liu F."/>
        </authorList>
    </citation>
    <scope>NUCLEOTIDE SEQUENCE [LARGE SCALE GENOMIC DNA]</scope>
    <source>
        <strain evidence="3">LY-73</strain>
    </source>
</reference>
<dbReference type="Pfam" id="PF13320">
    <property type="entry name" value="GH123_cat"/>
    <property type="match status" value="1"/>
</dbReference>
<dbReference type="eggNOG" id="COG3934">
    <property type="taxonomic scope" value="Bacteria"/>
</dbReference>